<protein>
    <submittedName>
        <fullName evidence="1">Uncharacterized protein</fullName>
    </submittedName>
</protein>
<dbReference type="PATRIC" id="fig|59561.3.peg.384"/>
<accession>A0A0W1KM13</accession>
<dbReference type="Proteomes" id="UP000054404">
    <property type="component" value="Unassembled WGS sequence"/>
</dbReference>
<comment type="caution">
    <text evidence="1">The sequence shown here is derived from an EMBL/GenBank/DDBJ whole genome shotgun (WGS) entry which is preliminary data.</text>
</comment>
<evidence type="ECO:0000313" key="2">
    <source>
        <dbReference type="Proteomes" id="UP000054404"/>
    </source>
</evidence>
<name>A0A0W1KM13_9ACTO</name>
<dbReference type="AlphaFoldDB" id="A0A0W1KM13"/>
<gene>
    <name evidence="1" type="ORF">AQZ59_00390</name>
</gene>
<dbReference type="RefSeq" id="WP_062612632.1">
    <property type="nucleotide sequence ID" value="NZ_CP127099.1"/>
</dbReference>
<keyword evidence="2" id="KW-1185">Reference proteome</keyword>
<evidence type="ECO:0000313" key="1">
    <source>
        <dbReference type="EMBL" id="KTF05080.1"/>
    </source>
</evidence>
<sequence length="105" mass="10785">MKLNVALAIAFLFGLGGVAYGTYVAFIYQGGTTELYPFVIAAVAGAITVCAGWIKSAPWAMVVGFSIMALAPTGFLWIFNLGAAIGAGLSVVSCRRESPVSCGNS</sequence>
<organism evidence="1 2">
    <name type="scientific">Trueperella bernardiae</name>
    <dbReference type="NCBI Taxonomy" id="59561"/>
    <lineage>
        <taxon>Bacteria</taxon>
        <taxon>Bacillati</taxon>
        <taxon>Actinomycetota</taxon>
        <taxon>Actinomycetes</taxon>
        <taxon>Actinomycetales</taxon>
        <taxon>Actinomycetaceae</taxon>
        <taxon>Trueperella</taxon>
    </lineage>
</organism>
<reference evidence="1 2" key="1">
    <citation type="submission" date="2015-11" db="EMBL/GenBank/DDBJ databases">
        <title>Draft Genome Sequence of the Type Strain Trueperella bernardiae LCDC 89-0504T, Isolated from Blood Culture.</title>
        <authorList>
            <person name="Bernier A.-M."/>
            <person name="Bernard K."/>
        </authorList>
    </citation>
    <scope>NUCLEOTIDE SEQUENCE [LARGE SCALE GENOMIC DNA]</scope>
    <source>
        <strain evidence="1 2">LCDC 89-0504</strain>
    </source>
</reference>
<dbReference type="EMBL" id="LNIZ01000001">
    <property type="protein sequence ID" value="KTF05080.1"/>
    <property type="molecule type" value="Genomic_DNA"/>
</dbReference>
<proteinExistence type="predicted"/>